<dbReference type="EMBL" id="AGNL01034926">
    <property type="protein sequence ID" value="EJK54987.1"/>
    <property type="molecule type" value="Genomic_DNA"/>
</dbReference>
<dbReference type="AlphaFoldDB" id="K0S845"/>
<name>K0S845_THAOC</name>
<protein>
    <submittedName>
        <fullName evidence="1">Uncharacterized protein</fullName>
    </submittedName>
</protein>
<gene>
    <name evidence="1" type="ORF">THAOC_25334</name>
</gene>
<comment type="caution">
    <text evidence="1">The sequence shown here is derived from an EMBL/GenBank/DDBJ whole genome shotgun (WGS) entry which is preliminary data.</text>
</comment>
<accession>K0S845</accession>
<sequence length="202" mass="21335">MLFLRFAHLRCGRGCLLAQTSPVQNAHRPLPRHGTCSAALSCVSRALVELPARPASRLVLASCALKRLADDTVTQDIACGVAGEELKCSKGCGDSWSAGGDSLKSGRSVGADPPAPRALRYDRFDAKTSPKYPKMPTKSKCGRLTFGWHLVPQASADCNRQEGILGVGRLFLLAAQNLIVFRGTGSVSPACHGGHGGDPEAR</sequence>
<keyword evidence="2" id="KW-1185">Reference proteome</keyword>
<dbReference type="Proteomes" id="UP000266841">
    <property type="component" value="Unassembled WGS sequence"/>
</dbReference>
<evidence type="ECO:0000313" key="2">
    <source>
        <dbReference type="Proteomes" id="UP000266841"/>
    </source>
</evidence>
<evidence type="ECO:0000313" key="1">
    <source>
        <dbReference type="EMBL" id="EJK54987.1"/>
    </source>
</evidence>
<reference evidence="1 2" key="1">
    <citation type="journal article" date="2012" name="Genome Biol.">
        <title>Genome and low-iron response of an oceanic diatom adapted to chronic iron limitation.</title>
        <authorList>
            <person name="Lommer M."/>
            <person name="Specht M."/>
            <person name="Roy A.S."/>
            <person name="Kraemer L."/>
            <person name="Andreson R."/>
            <person name="Gutowska M.A."/>
            <person name="Wolf J."/>
            <person name="Bergner S.V."/>
            <person name="Schilhabel M.B."/>
            <person name="Klostermeier U.C."/>
            <person name="Beiko R.G."/>
            <person name="Rosenstiel P."/>
            <person name="Hippler M."/>
            <person name="Laroche J."/>
        </authorList>
    </citation>
    <scope>NUCLEOTIDE SEQUENCE [LARGE SCALE GENOMIC DNA]</scope>
    <source>
        <strain evidence="1 2">CCMP1005</strain>
    </source>
</reference>
<proteinExistence type="predicted"/>
<organism evidence="1 2">
    <name type="scientific">Thalassiosira oceanica</name>
    <name type="common">Marine diatom</name>
    <dbReference type="NCBI Taxonomy" id="159749"/>
    <lineage>
        <taxon>Eukaryota</taxon>
        <taxon>Sar</taxon>
        <taxon>Stramenopiles</taxon>
        <taxon>Ochrophyta</taxon>
        <taxon>Bacillariophyta</taxon>
        <taxon>Coscinodiscophyceae</taxon>
        <taxon>Thalassiosirophycidae</taxon>
        <taxon>Thalassiosirales</taxon>
        <taxon>Thalassiosiraceae</taxon>
        <taxon>Thalassiosira</taxon>
    </lineage>
</organism>